<protein>
    <recommendedName>
        <fullName evidence="2">Myosin light chain alkali</fullName>
    </recommendedName>
</protein>
<dbReference type="GO" id="GO:0005859">
    <property type="term" value="C:muscle myosin complex"/>
    <property type="evidence" value="ECO:0007669"/>
    <property type="project" value="TreeGrafter"/>
</dbReference>
<evidence type="ECO:0000259" key="7">
    <source>
        <dbReference type="PROSITE" id="PS50222"/>
    </source>
</evidence>
<dbReference type="FunFam" id="1.10.238.10:FF:000267">
    <property type="entry name" value="Myosin light chain alkali"/>
    <property type="match status" value="1"/>
</dbReference>
<dbReference type="SUPFAM" id="SSF47473">
    <property type="entry name" value="EF-hand"/>
    <property type="match status" value="1"/>
</dbReference>
<evidence type="ECO:0000256" key="2">
    <source>
        <dbReference type="ARBA" id="ARBA00019148"/>
    </source>
</evidence>
<organism evidence="8 9">
    <name type="scientific">Drosophila madeirensis</name>
    <name type="common">Fruit fly</name>
    <dbReference type="NCBI Taxonomy" id="30013"/>
    <lineage>
        <taxon>Eukaryota</taxon>
        <taxon>Metazoa</taxon>
        <taxon>Ecdysozoa</taxon>
        <taxon>Arthropoda</taxon>
        <taxon>Hexapoda</taxon>
        <taxon>Insecta</taxon>
        <taxon>Pterygota</taxon>
        <taxon>Neoptera</taxon>
        <taxon>Endopterygota</taxon>
        <taxon>Diptera</taxon>
        <taxon>Brachycera</taxon>
        <taxon>Muscomorpha</taxon>
        <taxon>Ephydroidea</taxon>
        <taxon>Drosophilidae</taxon>
        <taxon>Drosophila</taxon>
        <taxon>Sophophora</taxon>
    </lineage>
</organism>
<dbReference type="InterPro" id="IPR050230">
    <property type="entry name" value="CALM/Myosin/TropC-like"/>
</dbReference>
<dbReference type="GO" id="GO:0005509">
    <property type="term" value="F:calcium ion binding"/>
    <property type="evidence" value="ECO:0007669"/>
    <property type="project" value="InterPro"/>
</dbReference>
<accession>A0AAU9F9W7</accession>
<dbReference type="InterPro" id="IPR002048">
    <property type="entry name" value="EF_hand_dom"/>
</dbReference>
<keyword evidence="5" id="KW-0505">Motor protein</keyword>
<comment type="subunit">
    <text evidence="1">Myosin is a hexamer of 2 heavy chains and 4 light chains.</text>
</comment>
<gene>
    <name evidence="8" type="ORF">DMAD_10532</name>
</gene>
<sequence>MADVPKREIENVEFVFEVMGSAGEGIDAVDLGDALRALNLNPTLALIEKMGGTKKRNEKKIKMDEFLPIYSQVKKEKEQGCYEDFIECLKLYDKEENGTMMLAELQHALLALGESLDDEQVETLFADCMDPEDDEGFIPYSPPDERSRRLRLNTFLARMCERPDMLK</sequence>
<dbReference type="EMBL" id="AP029263">
    <property type="protein sequence ID" value="BFF92486.1"/>
    <property type="molecule type" value="Genomic_DNA"/>
</dbReference>
<evidence type="ECO:0000313" key="9">
    <source>
        <dbReference type="Proteomes" id="UP001500889"/>
    </source>
</evidence>
<dbReference type="Proteomes" id="UP001500889">
    <property type="component" value="Chromosome O"/>
</dbReference>
<evidence type="ECO:0000313" key="8">
    <source>
        <dbReference type="EMBL" id="BFF92486.1"/>
    </source>
</evidence>
<keyword evidence="9" id="KW-1185">Reference proteome</keyword>
<evidence type="ECO:0000256" key="5">
    <source>
        <dbReference type="ARBA" id="ARBA00023175"/>
    </source>
</evidence>
<dbReference type="Gene3D" id="1.10.238.10">
    <property type="entry name" value="EF-hand"/>
    <property type="match status" value="2"/>
</dbReference>
<dbReference type="AlphaFoldDB" id="A0AAU9F9W7"/>
<dbReference type="InterPro" id="IPR011992">
    <property type="entry name" value="EF-hand-dom_pair"/>
</dbReference>
<dbReference type="FunFam" id="1.10.238.10:FF:000286">
    <property type="entry name" value="Myosin alkali light chain 1"/>
    <property type="match status" value="1"/>
</dbReference>
<name>A0AAU9F9W7_DROMD</name>
<evidence type="ECO:0000256" key="3">
    <source>
        <dbReference type="ARBA" id="ARBA00022737"/>
    </source>
</evidence>
<keyword evidence="4" id="KW-0518">Myosin</keyword>
<keyword evidence="3" id="KW-0677">Repeat</keyword>
<dbReference type="PANTHER" id="PTHR23048">
    <property type="entry name" value="MYOSIN LIGHT CHAIN 1, 3"/>
    <property type="match status" value="1"/>
</dbReference>
<dbReference type="PROSITE" id="PS50222">
    <property type="entry name" value="EF_HAND_2"/>
    <property type="match status" value="1"/>
</dbReference>
<keyword evidence="6" id="KW-0514">Muscle protein</keyword>
<dbReference type="PANTHER" id="PTHR23048:SF33">
    <property type="entry name" value="MYOSIN LIGHT CHAIN ALKALI"/>
    <property type="match status" value="1"/>
</dbReference>
<evidence type="ECO:0000256" key="1">
    <source>
        <dbReference type="ARBA" id="ARBA00011445"/>
    </source>
</evidence>
<feature type="domain" description="EF-hand" evidence="7">
    <location>
        <begin position="80"/>
        <end position="115"/>
    </location>
</feature>
<evidence type="ECO:0000256" key="6">
    <source>
        <dbReference type="ARBA" id="ARBA00023179"/>
    </source>
</evidence>
<reference evidence="8 9" key="1">
    <citation type="submission" date="2024-02" db="EMBL/GenBank/DDBJ databases">
        <title>A chromosome-level genome assembly of Drosophila madeirensis, a fruit fly species endemic to Madeira island.</title>
        <authorList>
            <person name="Tomihara K."/>
            <person name="Llopart A."/>
            <person name="Yamamoto D."/>
        </authorList>
    </citation>
    <scope>NUCLEOTIDE SEQUENCE [LARGE SCALE GENOMIC DNA]</scope>
    <source>
        <strain evidence="8 9">RF1</strain>
    </source>
</reference>
<evidence type="ECO:0000256" key="4">
    <source>
        <dbReference type="ARBA" id="ARBA00023123"/>
    </source>
</evidence>
<proteinExistence type="predicted"/>